<dbReference type="GO" id="GO:0008641">
    <property type="term" value="F:ubiquitin-like modifier activating enzyme activity"/>
    <property type="evidence" value="ECO:0007669"/>
    <property type="project" value="InterPro"/>
</dbReference>
<dbReference type="Proteomes" id="UP000269396">
    <property type="component" value="Unassembled WGS sequence"/>
</dbReference>
<name>A0A183Q0R2_9TREM</name>
<protein>
    <submittedName>
        <fullName evidence="1">Uncharacterized protein</fullName>
    </submittedName>
</protein>
<dbReference type="Gene3D" id="3.40.50.720">
    <property type="entry name" value="NAD(P)-binding Rossmann-like Domain"/>
    <property type="match status" value="1"/>
</dbReference>
<evidence type="ECO:0000313" key="2">
    <source>
        <dbReference type="Proteomes" id="UP000269396"/>
    </source>
</evidence>
<gene>
    <name evidence="1" type="ORF">SMTD_LOCUS20198</name>
</gene>
<dbReference type="InterPro" id="IPR042063">
    <property type="entry name" value="Ubi_acti_E1_SCCH"/>
</dbReference>
<reference evidence="1 2" key="1">
    <citation type="submission" date="2018-11" db="EMBL/GenBank/DDBJ databases">
        <authorList>
            <consortium name="Pathogen Informatics"/>
        </authorList>
    </citation>
    <scope>NUCLEOTIDE SEQUENCE [LARGE SCALE GENOMIC DNA]</scope>
    <source>
        <strain>Denwood</strain>
        <strain evidence="2">Zambia</strain>
    </source>
</reference>
<evidence type="ECO:0000313" key="1">
    <source>
        <dbReference type="EMBL" id="VDP81842.1"/>
    </source>
</evidence>
<dbReference type="SUPFAM" id="SSF69572">
    <property type="entry name" value="Activating enzymes of the ubiquitin-like proteins"/>
    <property type="match status" value="1"/>
</dbReference>
<dbReference type="STRING" id="31246.A0A183Q0R2"/>
<dbReference type="Gene3D" id="1.10.10.2660">
    <property type="entry name" value="Ubiquitin-activating enzyme E1, SCCH domain"/>
    <property type="match status" value="1"/>
</dbReference>
<sequence length="189" mass="21369">MADPCRGVGKRLFQTNGVFVLQDPGRKLKYGPNNLRATMYSLPITARHVVKRIAGRIVPAIATTTATVAGLVCLELLKYVINNNQYDDDHVGSFTSEKEINTLAATTTTLNNCEQRLVQLKSRNSFLNLALPVILFSEPGLCRQTRLPNGKYFSLWDRWIIRPCKQVDKYRLTDFIDQIKVSDYTFDGP</sequence>
<dbReference type="AlphaFoldDB" id="A0A183Q0R2"/>
<organism evidence="1 2">
    <name type="scientific">Schistosoma mattheei</name>
    <dbReference type="NCBI Taxonomy" id="31246"/>
    <lineage>
        <taxon>Eukaryota</taxon>
        <taxon>Metazoa</taxon>
        <taxon>Spiralia</taxon>
        <taxon>Lophotrochozoa</taxon>
        <taxon>Platyhelminthes</taxon>
        <taxon>Trematoda</taxon>
        <taxon>Digenea</taxon>
        <taxon>Strigeidida</taxon>
        <taxon>Schistosomatoidea</taxon>
        <taxon>Schistosomatidae</taxon>
        <taxon>Schistosoma</taxon>
    </lineage>
</organism>
<proteinExistence type="predicted"/>
<dbReference type="InterPro" id="IPR035985">
    <property type="entry name" value="Ubiquitin-activating_enz"/>
</dbReference>
<accession>A0A183Q0R2</accession>
<dbReference type="EMBL" id="UZAL01043855">
    <property type="protein sequence ID" value="VDP81842.1"/>
    <property type="molecule type" value="Genomic_DNA"/>
</dbReference>
<keyword evidence="2" id="KW-1185">Reference proteome</keyword>